<organism evidence="1 2">
    <name type="scientific">Saprospira grandis (strain Lewin)</name>
    <dbReference type="NCBI Taxonomy" id="984262"/>
    <lineage>
        <taxon>Bacteria</taxon>
        <taxon>Pseudomonadati</taxon>
        <taxon>Bacteroidota</taxon>
        <taxon>Saprospiria</taxon>
        <taxon>Saprospirales</taxon>
        <taxon>Saprospiraceae</taxon>
        <taxon>Saprospira</taxon>
    </lineage>
</organism>
<proteinExistence type="predicted"/>
<reference evidence="1 2" key="1">
    <citation type="journal article" date="2012" name="Stand. Genomic Sci.">
        <title>Complete genome sequencing and analysis of Saprospira grandis str. Lewin, a predatory marine bacterium.</title>
        <authorList>
            <person name="Saw J.H."/>
            <person name="Yuryev A."/>
            <person name="Kanbe M."/>
            <person name="Hou S."/>
            <person name="Young A.G."/>
            <person name="Aizawa S."/>
            <person name="Alam M."/>
        </authorList>
    </citation>
    <scope>NUCLEOTIDE SEQUENCE [LARGE SCALE GENOMIC DNA]</scope>
    <source>
        <strain evidence="1 2">Lewin</strain>
    </source>
</reference>
<protein>
    <submittedName>
        <fullName evidence="1">Uncharacterized protein</fullName>
    </submittedName>
</protein>
<gene>
    <name evidence="1" type="ordered locus">SGRA_2824</name>
</gene>
<dbReference type="STRING" id="984262.SGRA_2824"/>
<sequence length="333" mass="36912">MKPKLQPEILEGLKFADYRKLFYKELKRMKAGFPEGEQTEYLMLSEFEFADLKGKKIPFIVVGTLGGSWGKFYKTEAKKRPNKDFSKGKVSFGATEGGLQNFHFELNDGKLTAKHIKIAEKVLFKKVKLSPQLSENVGAGEALAAAGAGAAAAKMQKAKEALEGQGKTLKEGLLKLKGEFLQVKKEVLPKFKAGKAGNKAIKQLKAAQAAFQTFKKDYEGAHKKVQAGFSTAFQQLEGQAKEMAKLALAVKKNKKSLAQELAEAYFMKKEKRAATEKEVAIMQQSLKNAIAYRKLDSQDDRALQLKAIYLTAQHVGPFFTGENTDLVYQKMQA</sequence>
<dbReference type="EMBL" id="CP002831">
    <property type="protein sequence ID" value="AFC25552.1"/>
    <property type="molecule type" value="Genomic_DNA"/>
</dbReference>
<dbReference type="Proteomes" id="UP000007519">
    <property type="component" value="Chromosome"/>
</dbReference>
<evidence type="ECO:0000313" key="2">
    <source>
        <dbReference type="Proteomes" id="UP000007519"/>
    </source>
</evidence>
<name>H6LA84_SAPGL</name>
<dbReference type="HOGENOM" id="CLU_839104_0_0_10"/>
<keyword evidence="2" id="KW-1185">Reference proteome</keyword>
<dbReference type="KEGG" id="sgn:SGRA_2824"/>
<evidence type="ECO:0000313" key="1">
    <source>
        <dbReference type="EMBL" id="AFC25552.1"/>
    </source>
</evidence>
<accession>H6LA84</accession>
<dbReference type="OrthoDB" id="2355173at2"/>
<dbReference type="AlphaFoldDB" id="H6LA84"/>
<dbReference type="RefSeq" id="WP_015693155.1">
    <property type="nucleotide sequence ID" value="NC_016940.1"/>
</dbReference>